<dbReference type="RefSeq" id="WP_123740752.1">
    <property type="nucleotide sequence ID" value="NZ_RKHQ01000002.1"/>
</dbReference>
<protein>
    <submittedName>
        <fullName evidence="4">16S rRNA m(2)G 1207 methyltransferase</fullName>
    </submittedName>
</protein>
<name>A0A3N2D253_9MICO</name>
<feature type="domain" description="Methyltransferase small" evidence="3">
    <location>
        <begin position="32"/>
        <end position="197"/>
    </location>
</feature>
<dbReference type="InterPro" id="IPR007848">
    <property type="entry name" value="Small_mtfrase_dom"/>
</dbReference>
<gene>
    <name evidence="4" type="ORF">EDD28_3294</name>
</gene>
<dbReference type="Gene3D" id="3.40.50.150">
    <property type="entry name" value="Vaccinia Virus protein VP39"/>
    <property type="match status" value="1"/>
</dbReference>
<keyword evidence="2 4" id="KW-0808">Transferase</keyword>
<evidence type="ECO:0000256" key="1">
    <source>
        <dbReference type="ARBA" id="ARBA00022603"/>
    </source>
</evidence>
<dbReference type="SUPFAM" id="SSF53335">
    <property type="entry name" value="S-adenosyl-L-methionine-dependent methyltransferases"/>
    <property type="match status" value="1"/>
</dbReference>
<keyword evidence="1 4" id="KW-0489">Methyltransferase</keyword>
<evidence type="ECO:0000259" key="3">
    <source>
        <dbReference type="Pfam" id="PF05175"/>
    </source>
</evidence>
<dbReference type="OrthoDB" id="9764961at2"/>
<dbReference type="Pfam" id="PF05175">
    <property type="entry name" value="MTS"/>
    <property type="match status" value="1"/>
</dbReference>
<proteinExistence type="predicted"/>
<keyword evidence="5" id="KW-1185">Reference proteome</keyword>
<dbReference type="GO" id="GO:0008757">
    <property type="term" value="F:S-adenosylmethionine-dependent methyltransferase activity"/>
    <property type="evidence" value="ECO:0007669"/>
    <property type="project" value="InterPro"/>
</dbReference>
<dbReference type="CDD" id="cd02440">
    <property type="entry name" value="AdoMet_MTases"/>
    <property type="match status" value="1"/>
</dbReference>
<dbReference type="PANTHER" id="PTHR47816">
    <property type="entry name" value="RIBOSOMAL RNA SMALL SUBUNIT METHYLTRANSFERASE C"/>
    <property type="match status" value="1"/>
</dbReference>
<sequence>MHSEPEHYFTARPATPEELRTIDVRLGGRDLVLHTAPGIFSADHLDHATKVLLDTVPTPPPDGTFLDLGCGWGPIALALGLASPGARVVAVDVNERALALTAANAATAGLTNVSASLPDEVDEDERFDLVWSNPPIRIGKEALHRLLAHWLPRLTPDGVAYLVVGKNLGADSLAAWLSTELGAPTDRLASVKGFRVLEVRRPTAGD</sequence>
<evidence type="ECO:0000256" key="2">
    <source>
        <dbReference type="ARBA" id="ARBA00022679"/>
    </source>
</evidence>
<dbReference type="EMBL" id="RKHQ01000002">
    <property type="protein sequence ID" value="ROR93866.1"/>
    <property type="molecule type" value="Genomic_DNA"/>
</dbReference>
<organism evidence="4 5">
    <name type="scientific">Salana multivorans</name>
    <dbReference type="NCBI Taxonomy" id="120377"/>
    <lineage>
        <taxon>Bacteria</taxon>
        <taxon>Bacillati</taxon>
        <taxon>Actinomycetota</taxon>
        <taxon>Actinomycetes</taxon>
        <taxon>Micrococcales</taxon>
        <taxon>Beutenbergiaceae</taxon>
        <taxon>Salana</taxon>
    </lineage>
</organism>
<dbReference type="InterPro" id="IPR046977">
    <property type="entry name" value="RsmC/RlmG"/>
</dbReference>
<reference evidence="4 5" key="1">
    <citation type="submission" date="2018-11" db="EMBL/GenBank/DDBJ databases">
        <title>Sequencing the genomes of 1000 actinobacteria strains.</title>
        <authorList>
            <person name="Klenk H.-P."/>
        </authorList>
    </citation>
    <scope>NUCLEOTIDE SEQUENCE [LARGE SCALE GENOMIC DNA]</scope>
    <source>
        <strain evidence="4 5">DSM 13521</strain>
    </source>
</reference>
<dbReference type="GO" id="GO:0032259">
    <property type="term" value="P:methylation"/>
    <property type="evidence" value="ECO:0007669"/>
    <property type="project" value="UniProtKB-KW"/>
</dbReference>
<dbReference type="InterPro" id="IPR029063">
    <property type="entry name" value="SAM-dependent_MTases_sf"/>
</dbReference>
<evidence type="ECO:0000313" key="4">
    <source>
        <dbReference type="EMBL" id="ROR93866.1"/>
    </source>
</evidence>
<dbReference type="PANTHER" id="PTHR47816:SF4">
    <property type="entry name" value="RIBOSOMAL RNA SMALL SUBUNIT METHYLTRANSFERASE C"/>
    <property type="match status" value="1"/>
</dbReference>
<comment type="caution">
    <text evidence="4">The sequence shown here is derived from an EMBL/GenBank/DDBJ whole genome shotgun (WGS) entry which is preliminary data.</text>
</comment>
<evidence type="ECO:0000313" key="5">
    <source>
        <dbReference type="Proteomes" id="UP000275356"/>
    </source>
</evidence>
<dbReference type="AlphaFoldDB" id="A0A3N2D253"/>
<accession>A0A3N2D253</accession>
<dbReference type="Proteomes" id="UP000275356">
    <property type="component" value="Unassembled WGS sequence"/>
</dbReference>